<dbReference type="EMBL" id="CP039289">
    <property type="protein sequence ID" value="QCC05623.1"/>
    <property type="molecule type" value="Genomic_DNA"/>
</dbReference>
<reference evidence="1 2" key="1">
    <citation type="submission" date="2019-04" db="EMBL/GenBank/DDBJ databases">
        <title>Long-read de novo sequencing of Cupriavidus necator H16.</title>
        <authorList>
            <person name="Little G.T."/>
            <person name="Ehsaan M."/>
            <person name="Arenas-Lopez C."/>
            <person name="Jawed K."/>
            <person name="Winzer K."/>
            <person name="Kovacs K."/>
            <person name="Malys N."/>
            <person name="Minton N.P."/>
        </authorList>
    </citation>
    <scope>NUCLEOTIDE SEQUENCE [LARGE SCALE GENOMIC DNA]</scope>
    <source>
        <strain evidence="1 2">H16</strain>
        <plasmid evidence="2">phg1</plasmid>
    </source>
</reference>
<evidence type="ECO:0000313" key="2">
    <source>
        <dbReference type="Proteomes" id="UP000296079"/>
    </source>
</evidence>
<protein>
    <submittedName>
        <fullName evidence="1">Uncharacterized protein</fullName>
    </submittedName>
</protein>
<accession>A0AAF1D5R1</accession>
<geneLocation type="plasmid" evidence="2">
    <name>phg1</name>
</geneLocation>
<evidence type="ECO:0000313" key="1">
    <source>
        <dbReference type="EMBL" id="QCC05623.1"/>
    </source>
</evidence>
<keyword evidence="1" id="KW-0614">Plasmid</keyword>
<gene>
    <name evidence="1" type="ORF">E6A55_34330</name>
</gene>
<dbReference type="AlphaFoldDB" id="A0AAF1D5R1"/>
<sequence length="300" mass="33731">MTATSNAAEQNLPQIGTPQWLEAEIRQYLCSGSYDSSFAGWPGMNFVDVAQKARQRLLTALAEETLGRANGFGYQVTLPSDLHAWTRNKLAPMVHGLFGADECPAILGMLARNVVFLTGQNIVAVLMEQRWLSTAWNLANLYLYSVGAPALSQQACHIEGLSQETTCYVSMSYFDETDPFADFVVHEAAHVFHNCKRTTIGLGESRRQEYLLSIDYFRRETFAYACEAYSRISSMAASTRLRQQLLERHGEALPPPDDRVDHGEYLDILAEAVRARNGWQRILKRCAPIQRRQPHVTNTP</sequence>
<dbReference type="RefSeq" id="WP_041688766.1">
    <property type="nucleotide sequence ID" value="NC_005241.1"/>
</dbReference>
<proteinExistence type="predicted"/>
<dbReference type="Proteomes" id="UP000296079">
    <property type="component" value="Plasmid pHG1"/>
</dbReference>
<organism evidence="1 2">
    <name type="scientific">Cupriavidus necator (strain ATCC 17699 / DSM 428 / KCTC 22496 / NCIMB 10442 / H16 / Stanier 337)</name>
    <name type="common">Ralstonia eutropha</name>
    <dbReference type="NCBI Taxonomy" id="381666"/>
    <lineage>
        <taxon>Bacteria</taxon>
        <taxon>Pseudomonadati</taxon>
        <taxon>Pseudomonadota</taxon>
        <taxon>Betaproteobacteria</taxon>
        <taxon>Burkholderiales</taxon>
        <taxon>Burkholderiaceae</taxon>
        <taxon>Cupriavidus</taxon>
    </lineage>
</organism>
<name>A0AAF1D5R1_CUPNH</name>